<dbReference type="InterPro" id="IPR029058">
    <property type="entry name" value="AB_hydrolase_fold"/>
</dbReference>
<organism evidence="3 4">
    <name type="scientific">Alternaria panax</name>
    <dbReference type="NCBI Taxonomy" id="48097"/>
    <lineage>
        <taxon>Eukaryota</taxon>
        <taxon>Fungi</taxon>
        <taxon>Dikarya</taxon>
        <taxon>Ascomycota</taxon>
        <taxon>Pezizomycotina</taxon>
        <taxon>Dothideomycetes</taxon>
        <taxon>Pleosporomycetidae</taxon>
        <taxon>Pleosporales</taxon>
        <taxon>Pleosporineae</taxon>
        <taxon>Pleosporaceae</taxon>
        <taxon>Alternaria</taxon>
        <taxon>Alternaria sect. Panax</taxon>
    </lineage>
</organism>
<evidence type="ECO:0000313" key="3">
    <source>
        <dbReference type="EMBL" id="KAG9191025.1"/>
    </source>
</evidence>
<sequence>MADQNVNKLGIASATLKAVGSALQRSVTSPFKGENGSNTYFKDVVFAMFRTNLGNLDLAQDRYTNGASSTPTYIQHAQKYKFVPDSIKLPSGTQAHWLGSRSAKKVFVYFNGKIGRFIVGGGYVMPCTAGHMIWLDDFQNSLGPDVSALLLAYDLAPEARYPSQLKQAVELLDYLVHTEGRDPSDLILGGDSAGGNLVLGLLSHLAHPHPEIAPLSLSSRIHAVLLISPWCSLTQTNTPSFVTNAQRDMFDARTLSRWATAFLGSDSPFAGDFYNEPVLAAPEWWEPVADVVGEVLIWAGDNEILKDGIEAFAKKFTQGFGSKGGLVTTVVTRKACHGEMVVERMLGYKGDSGTGSQKVVESWVRAKL</sequence>
<gene>
    <name evidence="3" type="ORF">G6011_09113</name>
</gene>
<feature type="domain" description="Alpha/beta hydrolase fold-3" evidence="2">
    <location>
        <begin position="120"/>
        <end position="338"/>
    </location>
</feature>
<evidence type="ECO:0000256" key="1">
    <source>
        <dbReference type="ARBA" id="ARBA00022801"/>
    </source>
</evidence>
<keyword evidence="4" id="KW-1185">Reference proteome</keyword>
<dbReference type="PANTHER" id="PTHR48081">
    <property type="entry name" value="AB HYDROLASE SUPERFAMILY PROTEIN C4A8.06C"/>
    <property type="match status" value="1"/>
</dbReference>
<evidence type="ECO:0000313" key="4">
    <source>
        <dbReference type="Proteomes" id="UP001199106"/>
    </source>
</evidence>
<dbReference type="SUPFAM" id="SSF53474">
    <property type="entry name" value="alpha/beta-Hydrolases"/>
    <property type="match status" value="1"/>
</dbReference>
<dbReference type="Pfam" id="PF07859">
    <property type="entry name" value="Abhydrolase_3"/>
    <property type="match status" value="1"/>
</dbReference>
<reference evidence="3" key="1">
    <citation type="submission" date="2021-07" db="EMBL/GenBank/DDBJ databases">
        <title>Genome Resource of American Ginseng Black Spot Pathogen Alternaria panax.</title>
        <authorList>
            <person name="Qiu C."/>
            <person name="Wang W."/>
            <person name="Liu Z."/>
        </authorList>
    </citation>
    <scope>NUCLEOTIDE SEQUENCE</scope>
    <source>
        <strain evidence="3">BNCC115425</strain>
    </source>
</reference>
<evidence type="ECO:0000259" key="2">
    <source>
        <dbReference type="Pfam" id="PF07859"/>
    </source>
</evidence>
<dbReference type="InterPro" id="IPR013094">
    <property type="entry name" value="AB_hydrolase_3"/>
</dbReference>
<accession>A0AAD4IAL3</accession>
<dbReference type="Proteomes" id="UP001199106">
    <property type="component" value="Unassembled WGS sequence"/>
</dbReference>
<dbReference type="EMBL" id="JAANER010000004">
    <property type="protein sequence ID" value="KAG9191025.1"/>
    <property type="molecule type" value="Genomic_DNA"/>
</dbReference>
<dbReference type="AlphaFoldDB" id="A0AAD4IAL3"/>
<dbReference type="GO" id="GO:0016787">
    <property type="term" value="F:hydrolase activity"/>
    <property type="evidence" value="ECO:0007669"/>
    <property type="project" value="UniProtKB-KW"/>
</dbReference>
<protein>
    <recommendedName>
        <fullName evidence="2">Alpha/beta hydrolase fold-3 domain-containing protein</fullName>
    </recommendedName>
</protein>
<dbReference type="PANTHER" id="PTHR48081:SF31">
    <property type="entry name" value="STERYL ACETYL HYDROLASE MUG81-RELATED"/>
    <property type="match status" value="1"/>
</dbReference>
<proteinExistence type="predicted"/>
<dbReference type="Gene3D" id="3.40.50.1820">
    <property type="entry name" value="alpha/beta hydrolase"/>
    <property type="match status" value="1"/>
</dbReference>
<name>A0AAD4IAL3_9PLEO</name>
<keyword evidence="1" id="KW-0378">Hydrolase</keyword>
<comment type="caution">
    <text evidence="3">The sequence shown here is derived from an EMBL/GenBank/DDBJ whole genome shotgun (WGS) entry which is preliminary data.</text>
</comment>
<dbReference type="InterPro" id="IPR050300">
    <property type="entry name" value="GDXG_lipolytic_enzyme"/>
</dbReference>